<dbReference type="OrthoDB" id="109583at2157"/>
<dbReference type="KEGG" id="mbn:Mboo_0132"/>
<dbReference type="AlphaFoldDB" id="A7I4J5"/>
<sequence>MADDAGNLSIDFLAGFTIFMITFIYVATLIPGLFIGLQSSSIDYDAVAYRTGVVLTEDPGMPYNPSWESPSVADSQILRFGLALSKDTPNILSYEKINRFFCTTEFVYPQDYQSRAVFGDYPYLFNISLQMAGSNVTQSVGDVLPEDYGYSRRVIKVKEHSNATLDFSNCNLLSCPSPLAQYALTGSQAGNATIQAFSLYFNYADLLDNGPANNNPAYQINPLSPSGTGQITGGEGVLVNLTGLGSLPQDNNTRVNLSSISVYRSVSLAPLGTGQSPFEGPVLNATNPSQFELFIDGTPVTTLPQPVTNNATLFIPPGLLSFLGQGDSSTLLNVTMQFSLTNVTTGNPQPDRYLNTTQVAPYGAFQYNYTNPNITQPYLQNGVMEVAVW</sequence>
<keyword evidence="3" id="KW-1185">Reference proteome</keyword>
<proteinExistence type="predicted"/>
<accession>A7I4J5</accession>
<keyword evidence="1" id="KW-1133">Transmembrane helix</keyword>
<evidence type="ECO:0000313" key="3">
    <source>
        <dbReference type="Proteomes" id="UP000002408"/>
    </source>
</evidence>
<gene>
    <name evidence="2" type="ordered locus">Mboo_0132</name>
</gene>
<organism evidence="2 3">
    <name type="scientific">Methanoregula boonei (strain DSM 21154 / JCM 14090 / 6A8)</name>
    <dbReference type="NCBI Taxonomy" id="456442"/>
    <lineage>
        <taxon>Archaea</taxon>
        <taxon>Methanobacteriati</taxon>
        <taxon>Methanobacteriota</taxon>
        <taxon>Stenosarchaea group</taxon>
        <taxon>Methanomicrobia</taxon>
        <taxon>Methanomicrobiales</taxon>
        <taxon>Methanoregulaceae</taxon>
        <taxon>Methanoregula</taxon>
    </lineage>
</organism>
<dbReference type="GeneID" id="5410072"/>
<evidence type="ECO:0000313" key="2">
    <source>
        <dbReference type="EMBL" id="ABS54656.1"/>
    </source>
</evidence>
<dbReference type="Proteomes" id="UP000002408">
    <property type="component" value="Chromosome"/>
</dbReference>
<keyword evidence="1" id="KW-0812">Transmembrane</keyword>
<dbReference type="STRING" id="456442.Mboo_0132"/>
<dbReference type="HOGENOM" id="CLU_782141_0_0_2"/>
<feature type="transmembrane region" description="Helical" evidence="1">
    <location>
        <begin position="12"/>
        <end position="35"/>
    </location>
</feature>
<keyword evidence="1" id="KW-0472">Membrane</keyword>
<reference evidence="3" key="1">
    <citation type="journal article" date="2015" name="Microbiology">
        <title>Genome of Methanoregula boonei 6A8 reveals adaptations to oligotrophic peatland environments.</title>
        <authorList>
            <person name="Braeuer S."/>
            <person name="Cadillo-Quiroz H."/>
            <person name="Kyrpides N."/>
            <person name="Woyke T."/>
            <person name="Goodwin L."/>
            <person name="Detter C."/>
            <person name="Podell S."/>
            <person name="Yavitt J.B."/>
            <person name="Zinder S.H."/>
        </authorList>
    </citation>
    <scope>NUCLEOTIDE SEQUENCE [LARGE SCALE GENOMIC DNA]</scope>
    <source>
        <strain evidence="3">DSM 21154 / JCM 14090 / 6A8</strain>
    </source>
</reference>
<protein>
    <submittedName>
        <fullName evidence="2">Uncharacterized protein</fullName>
    </submittedName>
</protein>
<evidence type="ECO:0000256" key="1">
    <source>
        <dbReference type="SAM" id="Phobius"/>
    </source>
</evidence>
<dbReference type="EMBL" id="CP000780">
    <property type="protein sequence ID" value="ABS54656.1"/>
    <property type="molecule type" value="Genomic_DNA"/>
</dbReference>
<dbReference type="eggNOG" id="arCOG06117">
    <property type="taxonomic scope" value="Archaea"/>
</dbReference>
<dbReference type="RefSeq" id="WP_011991144.1">
    <property type="nucleotide sequence ID" value="NC_009712.1"/>
</dbReference>
<name>A7I4J5_METB6</name>